<dbReference type="EnsemblFungi" id="MAPG_00388T0">
    <property type="protein sequence ID" value="MAPG_00388T0"/>
    <property type="gene ID" value="MAPG_00388"/>
</dbReference>
<reference evidence="1" key="3">
    <citation type="submission" date="2011-03" db="EMBL/GenBank/DDBJ databases">
        <title>Annotation of Magnaporthe poae ATCC 64411.</title>
        <authorList>
            <person name="Ma L.-J."/>
            <person name="Dead R."/>
            <person name="Young S.K."/>
            <person name="Zeng Q."/>
            <person name="Gargeya S."/>
            <person name="Fitzgerald M."/>
            <person name="Haas B."/>
            <person name="Abouelleil A."/>
            <person name="Alvarado L."/>
            <person name="Arachchi H.M."/>
            <person name="Berlin A."/>
            <person name="Brown A."/>
            <person name="Chapman S.B."/>
            <person name="Chen Z."/>
            <person name="Dunbar C."/>
            <person name="Freedman E."/>
            <person name="Gearin G."/>
            <person name="Gellesch M."/>
            <person name="Goldberg J."/>
            <person name="Griggs A."/>
            <person name="Gujja S."/>
            <person name="Heiman D."/>
            <person name="Howarth C."/>
            <person name="Larson L."/>
            <person name="Lui A."/>
            <person name="MacDonald P.J.P."/>
            <person name="Mehta T."/>
            <person name="Montmayeur A."/>
            <person name="Murphy C."/>
            <person name="Neiman D."/>
            <person name="Pearson M."/>
            <person name="Priest M."/>
            <person name="Roberts A."/>
            <person name="Saif S."/>
            <person name="Shea T."/>
            <person name="Shenoy N."/>
            <person name="Sisk P."/>
            <person name="Stolte C."/>
            <person name="Sykes S."/>
            <person name="Yandava C."/>
            <person name="Wortman J."/>
            <person name="Nusbaum C."/>
            <person name="Birren B."/>
        </authorList>
    </citation>
    <scope>NUCLEOTIDE SEQUENCE</scope>
    <source>
        <strain evidence="1">ATCC 64411</strain>
    </source>
</reference>
<dbReference type="Proteomes" id="UP000011715">
    <property type="component" value="Unassembled WGS sequence"/>
</dbReference>
<accession>A0A0C4DKV6</accession>
<evidence type="ECO:0000313" key="2">
    <source>
        <dbReference type="EnsemblFungi" id="MAPG_00388T0"/>
    </source>
</evidence>
<keyword evidence="3" id="KW-1185">Reference proteome</keyword>
<evidence type="ECO:0000313" key="3">
    <source>
        <dbReference type="Proteomes" id="UP000011715"/>
    </source>
</evidence>
<name>A0A0C4DKV6_MAGP6</name>
<dbReference type="VEuPathDB" id="FungiDB:MAPG_00388"/>
<reference evidence="3" key="1">
    <citation type="submission" date="2010-05" db="EMBL/GenBank/DDBJ databases">
        <title>The genome sequence of Magnaporthe poae strain ATCC 64411.</title>
        <authorList>
            <person name="Ma L.-J."/>
            <person name="Dead R."/>
            <person name="Young S."/>
            <person name="Zeng Q."/>
            <person name="Koehrsen M."/>
            <person name="Alvarado L."/>
            <person name="Berlin A."/>
            <person name="Chapman S.B."/>
            <person name="Chen Z."/>
            <person name="Freedman E."/>
            <person name="Gellesch M."/>
            <person name="Goldberg J."/>
            <person name="Griggs A."/>
            <person name="Gujja S."/>
            <person name="Heilman E.R."/>
            <person name="Heiman D."/>
            <person name="Hepburn T."/>
            <person name="Howarth C."/>
            <person name="Jen D."/>
            <person name="Larson L."/>
            <person name="Mehta T."/>
            <person name="Neiman D."/>
            <person name="Pearson M."/>
            <person name="Roberts A."/>
            <person name="Saif S."/>
            <person name="Shea T."/>
            <person name="Shenoy N."/>
            <person name="Sisk P."/>
            <person name="Stolte C."/>
            <person name="Sykes S."/>
            <person name="Walk T."/>
            <person name="White J."/>
            <person name="Yandava C."/>
            <person name="Haas B."/>
            <person name="Nusbaum C."/>
            <person name="Birren B."/>
        </authorList>
    </citation>
    <scope>NUCLEOTIDE SEQUENCE [LARGE SCALE GENOMIC DNA]</scope>
    <source>
        <strain evidence="3">ATCC 64411 / 73-15</strain>
    </source>
</reference>
<dbReference type="AlphaFoldDB" id="A0A0C4DKV6"/>
<proteinExistence type="predicted"/>
<gene>
    <name evidence="1" type="ORF">MAPG_00388</name>
</gene>
<protein>
    <submittedName>
        <fullName evidence="1 2">Uncharacterized protein</fullName>
    </submittedName>
</protein>
<reference evidence="1" key="2">
    <citation type="submission" date="2010-05" db="EMBL/GenBank/DDBJ databases">
        <title>The Genome Sequence of Magnaporthe poae strain ATCC 64411.</title>
        <authorList>
            <consortium name="The Broad Institute Genome Sequencing Platform"/>
            <consortium name="Broad Institute Genome Sequencing Center for Infectious Disease"/>
            <person name="Ma L.-J."/>
            <person name="Dead R."/>
            <person name="Young S."/>
            <person name="Zeng Q."/>
            <person name="Koehrsen M."/>
            <person name="Alvarado L."/>
            <person name="Berlin A."/>
            <person name="Chapman S.B."/>
            <person name="Chen Z."/>
            <person name="Freedman E."/>
            <person name="Gellesch M."/>
            <person name="Goldberg J."/>
            <person name="Griggs A."/>
            <person name="Gujja S."/>
            <person name="Heilman E.R."/>
            <person name="Heiman D."/>
            <person name="Hepburn T."/>
            <person name="Howarth C."/>
            <person name="Jen D."/>
            <person name="Larson L."/>
            <person name="Mehta T."/>
            <person name="Neiman D."/>
            <person name="Pearson M."/>
            <person name="Roberts A."/>
            <person name="Saif S."/>
            <person name="Shea T."/>
            <person name="Shenoy N."/>
            <person name="Sisk P."/>
            <person name="Stolte C."/>
            <person name="Sykes S."/>
            <person name="Walk T."/>
            <person name="White J."/>
            <person name="Yandava C."/>
            <person name="Haas B."/>
            <person name="Nusbaum C."/>
            <person name="Birren B."/>
        </authorList>
    </citation>
    <scope>NUCLEOTIDE SEQUENCE</scope>
    <source>
        <strain evidence="1">ATCC 64411</strain>
    </source>
</reference>
<dbReference type="EMBL" id="ADBL01000090">
    <property type="status" value="NOT_ANNOTATED_CDS"/>
    <property type="molecule type" value="Genomic_DNA"/>
</dbReference>
<reference evidence="2" key="4">
    <citation type="journal article" date="2015" name="G3 (Bethesda)">
        <title>Genome sequences of three phytopathogenic species of the Magnaporthaceae family of fungi.</title>
        <authorList>
            <person name="Okagaki L.H."/>
            <person name="Nunes C.C."/>
            <person name="Sailsbery J."/>
            <person name="Clay B."/>
            <person name="Brown D."/>
            <person name="John T."/>
            <person name="Oh Y."/>
            <person name="Young N."/>
            <person name="Fitzgerald M."/>
            <person name="Haas B.J."/>
            <person name="Zeng Q."/>
            <person name="Young S."/>
            <person name="Adiconis X."/>
            <person name="Fan L."/>
            <person name="Levin J.Z."/>
            <person name="Mitchell T.K."/>
            <person name="Okubara P.A."/>
            <person name="Farman M.L."/>
            <person name="Kohn L.M."/>
            <person name="Birren B."/>
            <person name="Ma L.-J."/>
            <person name="Dean R.A."/>
        </authorList>
    </citation>
    <scope>NUCLEOTIDE SEQUENCE</scope>
    <source>
        <strain evidence="2">ATCC 64411 / 73-15</strain>
    </source>
</reference>
<reference evidence="2" key="5">
    <citation type="submission" date="2015-06" db="UniProtKB">
        <authorList>
            <consortium name="EnsemblFungi"/>
        </authorList>
    </citation>
    <scope>IDENTIFICATION</scope>
    <source>
        <strain evidence="2">ATCC 64411</strain>
    </source>
</reference>
<dbReference type="EMBL" id="GL876966">
    <property type="protein sequence ID" value="KLU81297.1"/>
    <property type="molecule type" value="Genomic_DNA"/>
</dbReference>
<sequence>MVKKEARKRSCLASRTLTQRCDVEEEGREFHPRESDLWPWKEKESKAHPCCFLVFQDGSARHKSGKENESMVAFTDLGRGWRPPPLPRRRPSSLYFYFAKRASKLVPTEWYRSPLPWMFETEEGPLCHPHGVRAGVRPTLSGFLVGCVCQRRGASCEVLFCPFLARGLHSFSLTAPC</sequence>
<organism evidence="2 3">
    <name type="scientific">Magnaporthiopsis poae (strain ATCC 64411 / 73-15)</name>
    <name type="common">Kentucky bluegrass fungus</name>
    <name type="synonym">Magnaporthe poae</name>
    <dbReference type="NCBI Taxonomy" id="644358"/>
    <lineage>
        <taxon>Eukaryota</taxon>
        <taxon>Fungi</taxon>
        <taxon>Dikarya</taxon>
        <taxon>Ascomycota</taxon>
        <taxon>Pezizomycotina</taxon>
        <taxon>Sordariomycetes</taxon>
        <taxon>Sordariomycetidae</taxon>
        <taxon>Magnaporthales</taxon>
        <taxon>Magnaporthaceae</taxon>
        <taxon>Magnaporthiopsis</taxon>
    </lineage>
</organism>
<evidence type="ECO:0000313" key="1">
    <source>
        <dbReference type="EMBL" id="KLU81297.1"/>
    </source>
</evidence>